<dbReference type="InterPro" id="IPR011659">
    <property type="entry name" value="WD40"/>
</dbReference>
<keyword evidence="8" id="KW-1185">Reference proteome</keyword>
<gene>
    <name evidence="7" type="ORF">A7E75_07220</name>
</gene>
<dbReference type="Gene3D" id="2.120.10.30">
    <property type="entry name" value="TolB, C-terminal domain"/>
    <property type="match status" value="3"/>
</dbReference>
<dbReference type="InterPro" id="IPR007195">
    <property type="entry name" value="TolB_N"/>
</dbReference>
<dbReference type="InterPro" id="IPR014167">
    <property type="entry name" value="Tol-Pal_TolB"/>
</dbReference>
<dbReference type="HAMAP" id="MF_00671">
    <property type="entry name" value="TolB"/>
    <property type="match status" value="1"/>
</dbReference>
<name>A0A1L3GFW8_SYNAC</name>
<evidence type="ECO:0000256" key="5">
    <source>
        <dbReference type="SAM" id="SignalP"/>
    </source>
</evidence>
<dbReference type="EMBL" id="CP015518">
    <property type="protein sequence ID" value="APG24836.1"/>
    <property type="molecule type" value="Genomic_DNA"/>
</dbReference>
<evidence type="ECO:0000313" key="7">
    <source>
        <dbReference type="EMBL" id="APG24836.1"/>
    </source>
</evidence>
<dbReference type="InterPro" id="IPR011042">
    <property type="entry name" value="6-blade_b-propeller_TolB-like"/>
</dbReference>
<dbReference type="KEGG" id="pace:A6070_01180"/>
<evidence type="ECO:0000256" key="4">
    <source>
        <dbReference type="ARBA" id="ARBA00022764"/>
    </source>
</evidence>
<keyword evidence="4" id="KW-0574">Periplasm</keyword>
<dbReference type="NCBIfam" id="TIGR02800">
    <property type="entry name" value="propeller_TolB"/>
    <property type="match status" value="1"/>
</dbReference>
<feature type="domain" description="TolB N-terminal" evidence="6">
    <location>
        <begin position="22"/>
        <end position="129"/>
    </location>
</feature>
<dbReference type="Gene3D" id="3.40.50.10070">
    <property type="entry name" value="TolB, N-terminal domain"/>
    <property type="match status" value="1"/>
</dbReference>
<organism evidence="7 8">
    <name type="scientific">Syntrophotalea acetylenica</name>
    <name type="common">Pelobacter acetylenicus</name>
    <dbReference type="NCBI Taxonomy" id="29542"/>
    <lineage>
        <taxon>Bacteria</taxon>
        <taxon>Pseudomonadati</taxon>
        <taxon>Thermodesulfobacteriota</taxon>
        <taxon>Desulfuromonadia</taxon>
        <taxon>Desulfuromonadales</taxon>
        <taxon>Syntrophotaleaceae</taxon>
        <taxon>Syntrophotalea</taxon>
    </lineage>
</organism>
<dbReference type="Pfam" id="PF04052">
    <property type="entry name" value="TolB_N"/>
    <property type="match status" value="1"/>
</dbReference>
<dbReference type="PANTHER" id="PTHR36842:SF1">
    <property type="entry name" value="PROTEIN TOLB"/>
    <property type="match status" value="1"/>
</dbReference>
<sequence>MCRLVTLLFLFACLTATTVVAQVEIRAPGQQTINVANAELLPLAGPAQPGIAKELHKVLAVDLDMAGLFRQLDPAAFLDDARRPGLTSTQVDFSQWALLGAEILVKGGYHAQGDRIRVEFRLYDVVHRRLLTGRSYVGTRNDLRLMAHKFADQILLNVTGKEGPFSSRIAYIDNRTGHKELYLMDTDGANVLRLTDHRSIVLNPDFSPSGREIVFTSYRRGNPDLFRKILSTGQEAALSSRNGLNVSARFRPDGRELALTQSASGNPELTLLGTDGSQRRRLTNHWGIDVDPSWSPAGDRLAFVSDRQGNPHIFIMDVLSGQIRRLTGSGKYNATPAWSPDGERIAFTRLEGGNFDIYSIRPDGTDERRLTFGAGNKEHPRWSPDSRFLVYSSDQAGGKGIYVMRADGSGIRRISSGGQCQHPAWSRQR</sequence>
<comment type="subcellular location">
    <subcellularLocation>
        <location evidence="1">Periplasm</location>
    </subcellularLocation>
</comment>
<reference evidence="7 8" key="1">
    <citation type="journal article" date="2017" name="Genome Announc.">
        <title>Complete Genome Sequences of Two Acetylene-Fermenting Pelobacter acetylenicus Strains.</title>
        <authorList>
            <person name="Sutton J.M."/>
            <person name="Baesman S.M."/>
            <person name="Fierst J.L."/>
            <person name="Poret-Peterson A.T."/>
            <person name="Oremland R.S."/>
            <person name="Dunlap D.S."/>
            <person name="Akob D.M."/>
        </authorList>
    </citation>
    <scope>NUCLEOTIDE SEQUENCE [LARGE SCALE GENOMIC DNA]</scope>
    <source>
        <strain evidence="7 8">DSM 3247</strain>
    </source>
</reference>
<proteinExistence type="inferred from homology"/>
<dbReference type="OrthoDB" id="9815657at2"/>
<dbReference type="GO" id="GO:0042597">
    <property type="term" value="C:periplasmic space"/>
    <property type="evidence" value="ECO:0007669"/>
    <property type="project" value="UniProtKB-SubCell"/>
</dbReference>
<evidence type="ECO:0000256" key="1">
    <source>
        <dbReference type="ARBA" id="ARBA00004418"/>
    </source>
</evidence>
<dbReference type="PANTHER" id="PTHR36842">
    <property type="entry name" value="PROTEIN TOLB HOMOLOG"/>
    <property type="match status" value="1"/>
</dbReference>
<feature type="signal peptide" evidence="5">
    <location>
        <begin position="1"/>
        <end position="21"/>
    </location>
</feature>
<dbReference type="GO" id="GO:0017038">
    <property type="term" value="P:protein import"/>
    <property type="evidence" value="ECO:0007669"/>
    <property type="project" value="InterPro"/>
</dbReference>
<dbReference type="SUPFAM" id="SSF52964">
    <property type="entry name" value="TolB, N-terminal domain"/>
    <property type="match status" value="1"/>
</dbReference>
<evidence type="ECO:0000259" key="6">
    <source>
        <dbReference type="Pfam" id="PF04052"/>
    </source>
</evidence>
<evidence type="ECO:0000313" key="8">
    <source>
        <dbReference type="Proteomes" id="UP000182264"/>
    </source>
</evidence>
<accession>A0A1L3GFW8</accession>
<protein>
    <submittedName>
        <fullName evidence="7">Tol-Pal system beta propeller repeat protein TolB</fullName>
    </submittedName>
</protein>
<dbReference type="STRING" id="29542.A6070_01180"/>
<dbReference type="RefSeq" id="WP_072286682.1">
    <property type="nucleotide sequence ID" value="NZ_CP015455.1"/>
</dbReference>
<dbReference type="Pfam" id="PF07676">
    <property type="entry name" value="PD40"/>
    <property type="match status" value="4"/>
</dbReference>
<feature type="chain" id="PRO_5039947614" evidence="5">
    <location>
        <begin position="22"/>
        <end position="429"/>
    </location>
</feature>
<evidence type="ECO:0000256" key="3">
    <source>
        <dbReference type="ARBA" id="ARBA00022729"/>
    </source>
</evidence>
<evidence type="ECO:0000256" key="2">
    <source>
        <dbReference type="ARBA" id="ARBA00009820"/>
    </source>
</evidence>
<comment type="similarity">
    <text evidence="2">Belongs to the TolB family.</text>
</comment>
<dbReference type="SUPFAM" id="SSF69304">
    <property type="entry name" value="Tricorn protease N-terminal domain"/>
    <property type="match status" value="1"/>
</dbReference>
<dbReference type="AlphaFoldDB" id="A0A1L3GFW8"/>
<dbReference type="Proteomes" id="UP000182264">
    <property type="component" value="Chromosome"/>
</dbReference>
<keyword evidence="3 5" id="KW-0732">Signal</keyword>